<reference evidence="10 11" key="1">
    <citation type="submission" date="2020-07" db="EMBL/GenBank/DDBJ databases">
        <authorList>
            <person name="Feng X."/>
        </authorList>
    </citation>
    <scope>NUCLEOTIDE SEQUENCE [LARGE SCALE GENOMIC DNA]</scope>
    <source>
        <strain evidence="10 11">JCM23202</strain>
    </source>
</reference>
<keyword evidence="7" id="KW-0998">Cell outer membrane</keyword>
<dbReference type="PANTHER" id="PTHR30026:SF23">
    <property type="entry name" value="TO APRF-PUTATIVE OUTER MEMBRANE EFFLUX PROTEIN OR SECRETED ALKALINE PHOSPHATASE-RELATED"/>
    <property type="match status" value="1"/>
</dbReference>
<comment type="similarity">
    <text evidence="2">Belongs to the outer membrane factor (OMF) (TC 1.B.17) family.</text>
</comment>
<evidence type="ECO:0000256" key="6">
    <source>
        <dbReference type="ARBA" id="ARBA00023136"/>
    </source>
</evidence>
<evidence type="ECO:0000256" key="2">
    <source>
        <dbReference type="ARBA" id="ARBA00007613"/>
    </source>
</evidence>
<dbReference type="GO" id="GO:0015288">
    <property type="term" value="F:porin activity"/>
    <property type="evidence" value="ECO:0007669"/>
    <property type="project" value="TreeGrafter"/>
</dbReference>
<dbReference type="GO" id="GO:0009279">
    <property type="term" value="C:cell outer membrane"/>
    <property type="evidence" value="ECO:0007669"/>
    <property type="project" value="UniProtKB-SubCell"/>
</dbReference>
<evidence type="ECO:0000256" key="3">
    <source>
        <dbReference type="ARBA" id="ARBA00022448"/>
    </source>
</evidence>
<gene>
    <name evidence="10" type="ORF">H5P27_14600</name>
</gene>
<keyword evidence="8" id="KW-0175">Coiled coil</keyword>
<dbReference type="InterPro" id="IPR051906">
    <property type="entry name" value="TolC-like"/>
</dbReference>
<feature type="chain" id="PRO_5030853858" evidence="9">
    <location>
        <begin position="22"/>
        <end position="532"/>
    </location>
</feature>
<evidence type="ECO:0000256" key="8">
    <source>
        <dbReference type="SAM" id="Coils"/>
    </source>
</evidence>
<evidence type="ECO:0000256" key="1">
    <source>
        <dbReference type="ARBA" id="ARBA00004442"/>
    </source>
</evidence>
<dbReference type="EMBL" id="JACHVC010000012">
    <property type="protein sequence ID" value="MBC2607278.1"/>
    <property type="molecule type" value="Genomic_DNA"/>
</dbReference>
<name>A0A7X1E9J6_9BACT</name>
<organism evidence="10 11">
    <name type="scientific">Pelagicoccus albus</name>
    <dbReference type="NCBI Taxonomy" id="415222"/>
    <lineage>
        <taxon>Bacteria</taxon>
        <taxon>Pseudomonadati</taxon>
        <taxon>Verrucomicrobiota</taxon>
        <taxon>Opitutia</taxon>
        <taxon>Puniceicoccales</taxon>
        <taxon>Pelagicoccaceae</taxon>
        <taxon>Pelagicoccus</taxon>
    </lineage>
</organism>
<dbReference type="RefSeq" id="WP_185661129.1">
    <property type="nucleotide sequence ID" value="NZ_CAWPOO010000012.1"/>
</dbReference>
<feature type="coiled-coil region" evidence="8">
    <location>
        <begin position="393"/>
        <end position="420"/>
    </location>
</feature>
<sequence length="532" mass="59197">MFWNPASSLRRRLLSSFLLVAAPLVSSQDEPTIKDGEVLSLPRALQILLEQNFDLQVQELEVGVARDELQQAWGTFDPTLFASVNFEDNQRKLNAIDYSSFGIVSDPQDSLFLEDNERTALGISGKLPTFGTDIELSTSLNRLVNDVNSEGRFFSPEFETGVNLAISQPLLKGFWGKAPMAEVHAAEYSVRIAERGREIEVVNKLIQLTDSYLDLAFAQENIDVKLRAVDLAETLLDENKKRVEVGKMSGLDVTQAEVQVSEALEELVLAKDFARERRLRLLALILQSFSGASLPEFEVEADLSVGAISRSPRTLAESALEQRPDLKLAMEEIGRSQVERKRLRSDRLPQLDLKLSYGLGGLDDGGYASYRQITDNPADQWSAGVVMTMPFANKKSRASARIAERRAEQAEIEAARMRTQISLEVSNGVQRLDSLRERLENASRSRELADKGLEVEQARLEAGQSTSFAVLDLQQTASEAATRELAAQVDLKKAEVELWAIVGELPERLGLIINPVEKESDRGRLAWLPKPF</sequence>
<accession>A0A7X1E9J6</accession>
<keyword evidence="5" id="KW-0812">Transmembrane</keyword>
<evidence type="ECO:0000313" key="10">
    <source>
        <dbReference type="EMBL" id="MBC2607278.1"/>
    </source>
</evidence>
<evidence type="ECO:0000313" key="11">
    <source>
        <dbReference type="Proteomes" id="UP000526501"/>
    </source>
</evidence>
<dbReference type="Gene3D" id="1.20.1600.10">
    <property type="entry name" value="Outer membrane efflux proteins (OEP)"/>
    <property type="match status" value="1"/>
</dbReference>
<keyword evidence="6" id="KW-0472">Membrane</keyword>
<proteinExistence type="inferred from homology"/>
<dbReference type="Pfam" id="PF02321">
    <property type="entry name" value="OEP"/>
    <property type="match status" value="2"/>
</dbReference>
<evidence type="ECO:0000256" key="7">
    <source>
        <dbReference type="ARBA" id="ARBA00023237"/>
    </source>
</evidence>
<dbReference type="Proteomes" id="UP000526501">
    <property type="component" value="Unassembled WGS sequence"/>
</dbReference>
<protein>
    <submittedName>
        <fullName evidence="10">TolC family protein</fullName>
    </submittedName>
</protein>
<dbReference type="AlphaFoldDB" id="A0A7X1E9J6"/>
<feature type="signal peptide" evidence="9">
    <location>
        <begin position="1"/>
        <end position="21"/>
    </location>
</feature>
<keyword evidence="3" id="KW-0813">Transport</keyword>
<dbReference type="GO" id="GO:0015562">
    <property type="term" value="F:efflux transmembrane transporter activity"/>
    <property type="evidence" value="ECO:0007669"/>
    <property type="project" value="InterPro"/>
</dbReference>
<keyword evidence="4" id="KW-1134">Transmembrane beta strand</keyword>
<dbReference type="InterPro" id="IPR003423">
    <property type="entry name" value="OMP_efflux"/>
</dbReference>
<dbReference type="GO" id="GO:1990281">
    <property type="term" value="C:efflux pump complex"/>
    <property type="evidence" value="ECO:0007669"/>
    <property type="project" value="TreeGrafter"/>
</dbReference>
<comment type="subcellular location">
    <subcellularLocation>
        <location evidence="1">Cell outer membrane</location>
    </subcellularLocation>
</comment>
<keyword evidence="11" id="KW-1185">Reference proteome</keyword>
<dbReference type="PANTHER" id="PTHR30026">
    <property type="entry name" value="OUTER MEMBRANE PROTEIN TOLC"/>
    <property type="match status" value="1"/>
</dbReference>
<comment type="caution">
    <text evidence="10">The sequence shown here is derived from an EMBL/GenBank/DDBJ whole genome shotgun (WGS) entry which is preliminary data.</text>
</comment>
<evidence type="ECO:0000256" key="9">
    <source>
        <dbReference type="SAM" id="SignalP"/>
    </source>
</evidence>
<evidence type="ECO:0000256" key="5">
    <source>
        <dbReference type="ARBA" id="ARBA00022692"/>
    </source>
</evidence>
<keyword evidence="9" id="KW-0732">Signal</keyword>
<evidence type="ECO:0000256" key="4">
    <source>
        <dbReference type="ARBA" id="ARBA00022452"/>
    </source>
</evidence>
<dbReference type="SUPFAM" id="SSF56954">
    <property type="entry name" value="Outer membrane efflux proteins (OEP)"/>
    <property type="match status" value="1"/>
</dbReference>